<sequence>MAPANTDIAIIIPCYNEAATIGSVIKGLRQARSDLSIYVYDNNSTDETSRVATEHDAVVRNEPRQGKGNVVRRMFADVEADVYVLIDGDDTYDTQSLNTLIEKLLNENLDMVTGRRIEQDLRAYRFGHRFGNRLLTGITRLLFGQQPFDLLSGYRVMSRRFVKSFP</sequence>
<dbReference type="InterPro" id="IPR001173">
    <property type="entry name" value="Glyco_trans_2-like"/>
</dbReference>
<dbReference type="InterPro" id="IPR029044">
    <property type="entry name" value="Nucleotide-diphossugar_trans"/>
</dbReference>
<reference evidence="2" key="1">
    <citation type="submission" date="2018-05" db="EMBL/GenBank/DDBJ databases">
        <authorList>
            <person name="Lanie J.A."/>
            <person name="Ng W.-L."/>
            <person name="Kazmierczak K.M."/>
            <person name="Andrzejewski T.M."/>
            <person name="Davidsen T.M."/>
            <person name="Wayne K.J."/>
            <person name="Tettelin H."/>
            <person name="Glass J.I."/>
            <person name="Rusch D."/>
            <person name="Podicherti R."/>
            <person name="Tsui H.-C.T."/>
            <person name="Winkler M.E."/>
        </authorList>
    </citation>
    <scope>NUCLEOTIDE SEQUENCE</scope>
</reference>
<gene>
    <name evidence="2" type="ORF">METZ01_LOCUS403131</name>
</gene>
<dbReference type="AlphaFoldDB" id="A0A382VUT8"/>
<organism evidence="2">
    <name type="scientific">marine metagenome</name>
    <dbReference type="NCBI Taxonomy" id="408172"/>
    <lineage>
        <taxon>unclassified sequences</taxon>
        <taxon>metagenomes</taxon>
        <taxon>ecological metagenomes</taxon>
    </lineage>
</organism>
<dbReference type="InterPro" id="IPR050256">
    <property type="entry name" value="Glycosyltransferase_2"/>
</dbReference>
<dbReference type="PANTHER" id="PTHR48090:SF7">
    <property type="entry name" value="RFBJ PROTEIN"/>
    <property type="match status" value="1"/>
</dbReference>
<dbReference type="PANTHER" id="PTHR48090">
    <property type="entry name" value="UNDECAPRENYL-PHOSPHATE 4-DEOXY-4-FORMAMIDO-L-ARABINOSE TRANSFERASE-RELATED"/>
    <property type="match status" value="1"/>
</dbReference>
<name>A0A382VUT8_9ZZZZ</name>
<feature type="domain" description="Glycosyltransferase 2-like" evidence="1">
    <location>
        <begin position="10"/>
        <end position="162"/>
    </location>
</feature>
<dbReference type="EMBL" id="UINC01154798">
    <property type="protein sequence ID" value="SVD50277.1"/>
    <property type="molecule type" value="Genomic_DNA"/>
</dbReference>
<dbReference type="Gene3D" id="3.90.550.10">
    <property type="entry name" value="Spore Coat Polysaccharide Biosynthesis Protein SpsA, Chain A"/>
    <property type="match status" value="1"/>
</dbReference>
<dbReference type="SUPFAM" id="SSF53448">
    <property type="entry name" value="Nucleotide-diphospho-sugar transferases"/>
    <property type="match status" value="1"/>
</dbReference>
<dbReference type="Pfam" id="PF00535">
    <property type="entry name" value="Glycos_transf_2"/>
    <property type="match status" value="1"/>
</dbReference>
<proteinExistence type="predicted"/>
<feature type="non-terminal residue" evidence="2">
    <location>
        <position position="166"/>
    </location>
</feature>
<protein>
    <recommendedName>
        <fullName evidence="1">Glycosyltransferase 2-like domain-containing protein</fullName>
    </recommendedName>
</protein>
<evidence type="ECO:0000313" key="2">
    <source>
        <dbReference type="EMBL" id="SVD50277.1"/>
    </source>
</evidence>
<evidence type="ECO:0000259" key="1">
    <source>
        <dbReference type="Pfam" id="PF00535"/>
    </source>
</evidence>
<dbReference type="CDD" id="cd04179">
    <property type="entry name" value="DPM_DPG-synthase_like"/>
    <property type="match status" value="1"/>
</dbReference>
<accession>A0A382VUT8</accession>